<name>A0A1G1WMG5_9BACT</name>
<accession>A0A1G1WMG5</accession>
<proteinExistence type="predicted"/>
<comment type="caution">
    <text evidence="2">The sequence shown here is derived from an EMBL/GenBank/DDBJ whole genome shotgun (WGS) entry which is preliminary data.</text>
</comment>
<evidence type="ECO:0000313" key="3">
    <source>
        <dbReference type="Proteomes" id="UP000177821"/>
    </source>
</evidence>
<dbReference type="AlphaFoldDB" id="A0A1G1WMG5"/>
<organism evidence="2 3">
    <name type="scientific">Candidatus Woykebacteria bacterium RIFCSPHIGHO2_02_FULL_43_16b</name>
    <dbReference type="NCBI Taxonomy" id="1802601"/>
    <lineage>
        <taxon>Bacteria</taxon>
        <taxon>Candidatus Woykeibacteriota</taxon>
    </lineage>
</organism>
<evidence type="ECO:0000256" key="1">
    <source>
        <dbReference type="SAM" id="Phobius"/>
    </source>
</evidence>
<dbReference type="EMBL" id="MHCX01000043">
    <property type="protein sequence ID" value="OGY28791.1"/>
    <property type="molecule type" value="Genomic_DNA"/>
</dbReference>
<dbReference type="Proteomes" id="UP000177821">
    <property type="component" value="Unassembled WGS sequence"/>
</dbReference>
<protein>
    <submittedName>
        <fullName evidence="2">Uncharacterized protein</fullName>
    </submittedName>
</protein>
<sequence>MENQKPTQNLVLSGILSLVVLILFVLLGLYLSLSDIDKGTFRNLSVKEIETNIDPNVVSKLKTTID</sequence>
<evidence type="ECO:0000313" key="2">
    <source>
        <dbReference type="EMBL" id="OGY28791.1"/>
    </source>
</evidence>
<reference evidence="2 3" key="1">
    <citation type="journal article" date="2016" name="Nat. Commun.">
        <title>Thousands of microbial genomes shed light on interconnected biogeochemical processes in an aquifer system.</title>
        <authorList>
            <person name="Anantharaman K."/>
            <person name="Brown C.T."/>
            <person name="Hug L.A."/>
            <person name="Sharon I."/>
            <person name="Castelle C.J."/>
            <person name="Probst A.J."/>
            <person name="Thomas B.C."/>
            <person name="Singh A."/>
            <person name="Wilkins M.J."/>
            <person name="Karaoz U."/>
            <person name="Brodie E.L."/>
            <person name="Williams K.H."/>
            <person name="Hubbard S.S."/>
            <person name="Banfield J.F."/>
        </authorList>
    </citation>
    <scope>NUCLEOTIDE SEQUENCE [LARGE SCALE GENOMIC DNA]</scope>
</reference>
<gene>
    <name evidence="2" type="ORF">A3J50_03525</name>
</gene>
<keyword evidence="1" id="KW-1133">Transmembrane helix</keyword>
<keyword evidence="1" id="KW-0812">Transmembrane</keyword>
<feature type="transmembrane region" description="Helical" evidence="1">
    <location>
        <begin position="12"/>
        <end position="33"/>
    </location>
</feature>
<keyword evidence="1" id="KW-0472">Membrane</keyword>